<feature type="compositionally biased region" description="Polar residues" evidence="1">
    <location>
        <begin position="1012"/>
        <end position="1024"/>
    </location>
</feature>
<evidence type="ECO:0000313" key="4">
    <source>
        <dbReference type="EMBL" id="KAL2521063.1"/>
    </source>
</evidence>
<dbReference type="Gene3D" id="3.30.1490.40">
    <property type="match status" value="1"/>
</dbReference>
<dbReference type="PANTHER" id="PTHR47471:SF1">
    <property type="entry name" value="PROTEIN ESSENTIAL FOR POTEXVIRUS ACCUMULATION 1"/>
    <property type="match status" value="1"/>
</dbReference>
<dbReference type="PROSITE" id="PS50829">
    <property type="entry name" value="GYF"/>
    <property type="match status" value="1"/>
</dbReference>
<feature type="region of interest" description="Disordered" evidence="1">
    <location>
        <begin position="507"/>
        <end position="530"/>
    </location>
</feature>
<dbReference type="InterPro" id="IPR003169">
    <property type="entry name" value="GYF"/>
</dbReference>
<dbReference type="EMBL" id="JBFOLJ010000007">
    <property type="protein sequence ID" value="KAL2521063.1"/>
    <property type="molecule type" value="Genomic_DNA"/>
</dbReference>
<reference evidence="5" key="1">
    <citation type="submission" date="2024-07" db="EMBL/GenBank/DDBJ databases">
        <title>Two chromosome-level genome assemblies of Korean endemic species Abeliophyllum distichum and Forsythia ovata (Oleaceae).</title>
        <authorList>
            <person name="Jang H."/>
        </authorList>
    </citation>
    <scope>NUCLEOTIDE SEQUENCE [LARGE SCALE GENOMIC DNA]</scope>
</reference>
<evidence type="ECO:0000313" key="5">
    <source>
        <dbReference type="Proteomes" id="UP001604277"/>
    </source>
</evidence>
<feature type="region of interest" description="Disordered" evidence="1">
    <location>
        <begin position="1"/>
        <end position="69"/>
    </location>
</feature>
<dbReference type="PANTHER" id="PTHR47471">
    <property type="entry name" value="GYF DOMAIN-CONTAINING PROTEIN"/>
    <property type="match status" value="1"/>
</dbReference>
<sequence>MSSGAPQIIKDGSVGRNTTDSTQSRQSKLGSRDDLPLALDDSNNETMDSDKGSYSESFLHEKQMNSWPNAKVETVKDYQAFSDHKLNTEALKEDNSSYRKNSDMPTTKESSILGHSSILHAGTWRSSSFAERMQSASHDWREISTEVQKDLNNARDNNLTDSSYAKKGLKWPISDDSVLRRQSSAVFDRELETHKVSQPSPEGLVLYYKDPQGEIQGPFAGSDIIAWFEAGYFGIDLQVRLAGAPADSPFALLGDVMPHLRAKAQPPPGFNTPKPSEIRDASGRLIYNSIGKLHAGLSEAEMMNEPRYKHGSSTQAENQFIESLMSGNMSSAPLEKFAPSEGMPGYIGTNSSAPLPLGADGGDALHLLAKKMALERQKSLPNPFSYWPGGDAASLAAKTHVVNDSLAQQKLLSSIADNTSLLHPQNVELMSILQGLPERSMAGVNNGTGGWSNFPVQGGLDPLQDKLDMQHAGNASLNHALFQPPHELLQIGSQIQVPNLQDERASNVALPPSCSQDISPNDGSEMSSDHLPHQPFENSVHQRSWGAALPEQIDNKQQEVSLTETAVINTLSQSEMANIYTLENTLLSGEALRVITSDAVTSFPPEEHLGKSVALQLSESCENELLIPDKANEVVAPTTRGFEEPQDIEEQQNEFSSVVKEVKSAETSGMKKSLEKKSKKQKSLKAQSSDLAKGISKTQQSKSSEFEGTTVGDVKSETETVSRETLAASVPGKGERKTDKVREGAVDFLPGQNSLPACMPADDAVTAEIKGQPGQVASVSQLSTQAPSGRAWKPAPGFKPKSLLEIQQEEQRRVQEQRVVAEISTSLSTISVSTPWAGVVANSDGKVSSETLQDAATNELNLGKTEGSLNHKSKKSHLHDLYLENDVAKTNERETKISDNSHGLPSAKDTKKSRRKSSKAKGAGAKASVPLASPDVLVRSSSIDKGKSSRQIQQEKEVLPAIPSGPSLGDFVVWKDESANPSPAQAWSTDSAKLLKPTSLRDILKEQERKASSGSQAVPMQTPQKPAPSQPARGGGPSWSISSLSPAKAASPLLINSQASSQPKNKVEDDLFWGPSEQPKQEAKHLIAYLVGAIDVLVERVDELVPLRFGAGGWGIKWVVTTDKWNRVGGESEYYVLHYRLFSLGWFDVCFMAVGVVKLVYRFFAVGSDHRLLSHFGDDQWREMID</sequence>
<feature type="compositionally biased region" description="Basic and acidic residues" evidence="1">
    <location>
        <begin position="48"/>
        <end position="63"/>
    </location>
</feature>
<dbReference type="AlphaFoldDB" id="A0ABD1U8F2"/>
<comment type="caution">
    <text evidence="4">The sequence shown here is derived from an EMBL/GenBank/DDBJ whole genome shotgun (WGS) entry which is preliminary data.</text>
</comment>
<dbReference type="Proteomes" id="UP001604277">
    <property type="component" value="Unassembled WGS sequence"/>
</dbReference>
<feature type="compositionally biased region" description="Basic and acidic residues" evidence="1">
    <location>
        <begin position="942"/>
        <end position="958"/>
    </location>
</feature>
<keyword evidence="5" id="KW-1185">Reference proteome</keyword>
<feature type="compositionally biased region" description="Polar residues" evidence="1">
    <location>
        <begin position="696"/>
        <end position="707"/>
    </location>
</feature>
<dbReference type="SMART" id="SM00444">
    <property type="entry name" value="GYF"/>
    <property type="match status" value="1"/>
</dbReference>
<keyword evidence="2" id="KW-0472">Membrane</keyword>
<dbReference type="SUPFAM" id="SSF55277">
    <property type="entry name" value="GYF domain"/>
    <property type="match status" value="1"/>
</dbReference>
<feature type="region of interest" description="Disordered" evidence="1">
    <location>
        <begin position="642"/>
        <end position="739"/>
    </location>
</feature>
<evidence type="ECO:0000256" key="2">
    <source>
        <dbReference type="SAM" id="Phobius"/>
    </source>
</evidence>
<feature type="compositionally biased region" description="Polar residues" evidence="1">
    <location>
        <begin position="15"/>
        <end position="29"/>
    </location>
</feature>
<gene>
    <name evidence="4" type="ORF">Fot_24986</name>
</gene>
<feature type="region of interest" description="Disordered" evidence="1">
    <location>
        <begin position="92"/>
        <end position="114"/>
    </location>
</feature>
<evidence type="ECO:0000256" key="1">
    <source>
        <dbReference type="SAM" id="MobiDB-lite"/>
    </source>
</evidence>
<protein>
    <submittedName>
        <fullName evidence="4">GYF domain-containing protein</fullName>
    </submittedName>
</protein>
<feature type="compositionally biased region" description="Polar residues" evidence="1">
    <location>
        <begin position="513"/>
        <end position="526"/>
    </location>
</feature>
<feature type="compositionally biased region" description="Polar residues" evidence="1">
    <location>
        <begin position="103"/>
        <end position="114"/>
    </location>
</feature>
<dbReference type="Pfam" id="PF02213">
    <property type="entry name" value="GYF"/>
    <property type="match status" value="1"/>
</dbReference>
<feature type="transmembrane region" description="Helical" evidence="2">
    <location>
        <begin position="1141"/>
        <end position="1161"/>
    </location>
</feature>
<dbReference type="CDD" id="cd00072">
    <property type="entry name" value="GYF"/>
    <property type="match status" value="1"/>
</dbReference>
<feature type="domain" description="GYF" evidence="3">
    <location>
        <begin position="203"/>
        <end position="254"/>
    </location>
</feature>
<evidence type="ECO:0000259" key="3">
    <source>
        <dbReference type="PROSITE" id="PS50829"/>
    </source>
</evidence>
<organism evidence="4 5">
    <name type="scientific">Forsythia ovata</name>
    <dbReference type="NCBI Taxonomy" id="205694"/>
    <lineage>
        <taxon>Eukaryota</taxon>
        <taxon>Viridiplantae</taxon>
        <taxon>Streptophyta</taxon>
        <taxon>Embryophyta</taxon>
        <taxon>Tracheophyta</taxon>
        <taxon>Spermatophyta</taxon>
        <taxon>Magnoliopsida</taxon>
        <taxon>eudicotyledons</taxon>
        <taxon>Gunneridae</taxon>
        <taxon>Pentapetalae</taxon>
        <taxon>asterids</taxon>
        <taxon>lamiids</taxon>
        <taxon>Lamiales</taxon>
        <taxon>Oleaceae</taxon>
        <taxon>Forsythieae</taxon>
        <taxon>Forsythia</taxon>
    </lineage>
</organism>
<feature type="region of interest" description="Disordered" evidence="1">
    <location>
        <begin position="892"/>
        <end position="963"/>
    </location>
</feature>
<proteinExistence type="predicted"/>
<keyword evidence="2" id="KW-0812">Transmembrane</keyword>
<feature type="region of interest" description="Disordered" evidence="1">
    <location>
        <begin position="1007"/>
        <end position="1044"/>
    </location>
</feature>
<feature type="compositionally biased region" description="Basic and acidic residues" evidence="1">
    <location>
        <begin position="92"/>
        <end position="102"/>
    </location>
</feature>
<dbReference type="InterPro" id="IPR035445">
    <property type="entry name" value="GYF-like_dom_sf"/>
</dbReference>
<keyword evidence="2" id="KW-1133">Transmembrane helix</keyword>
<accession>A0ABD1U8F2</accession>
<name>A0ABD1U8F2_9LAMI</name>